<evidence type="ECO:0000313" key="3">
    <source>
        <dbReference type="Proteomes" id="UP000002063"/>
    </source>
</evidence>
<dbReference type="eggNOG" id="arCOG03417">
    <property type="taxonomic scope" value="Archaea"/>
</dbReference>
<evidence type="ECO:0000259" key="1">
    <source>
        <dbReference type="PROSITE" id="PS50983"/>
    </source>
</evidence>
<accession>C9RFQ0</accession>
<dbReference type="STRING" id="579137.Metvu_0543"/>
<dbReference type="HOGENOM" id="CLU_025776_0_0_2"/>
<proteinExistence type="predicted"/>
<dbReference type="InterPro" id="IPR002491">
    <property type="entry name" value="ABC_transptr_periplasmic_BD"/>
</dbReference>
<feature type="domain" description="Fe/B12 periplasmic-binding" evidence="1">
    <location>
        <begin position="42"/>
        <end position="312"/>
    </location>
</feature>
<sequence>MTPNFYRYFNSAVKYAVHFDIMDDHIFDSESNKILLKKPPKSVIVADAMFIDTAYLLNIKKMIKSVKGVFWADVVLKNYPIYKKYVDGEILNVGGDGITNYENILNINPDIVILIDWNIFNPLSKWLRNKNINYAKTGNYKEPSFLGKIEWIKFYASIFGKFKKAEKIFNKIVEEKKRIFNSLNKVRYKPVVAFFGYHKNRAYVYGKDHYIPHLINDLKGNYLFENVEGICYQPIDRREFINKARYADVCILDSMGEEIDTKKLLKENPEFLKFKAYKTGHFYITSSDYLKHETLNSIEVLEEYAKLLHPKIYKTEDLKHFIKLTK</sequence>
<organism evidence="2 3">
    <name type="scientific">Methanocaldococcus vulcanius (strain ATCC 700851 / DSM 12094 / M7)</name>
    <name type="common">Methanococcus vulcanius</name>
    <dbReference type="NCBI Taxonomy" id="579137"/>
    <lineage>
        <taxon>Archaea</taxon>
        <taxon>Methanobacteriati</taxon>
        <taxon>Methanobacteriota</taxon>
        <taxon>Methanomada group</taxon>
        <taxon>Methanococci</taxon>
        <taxon>Methanococcales</taxon>
        <taxon>Methanocaldococcaceae</taxon>
        <taxon>Methanocaldococcus</taxon>
    </lineage>
</organism>
<dbReference type="AlphaFoldDB" id="C9RFQ0"/>
<dbReference type="KEGG" id="mvu:Metvu_0543"/>
<dbReference type="Pfam" id="PF01497">
    <property type="entry name" value="Peripla_BP_2"/>
    <property type="match status" value="1"/>
</dbReference>
<dbReference type="PANTHER" id="PTHR30535:SF34">
    <property type="entry name" value="MOLYBDATE-BINDING PROTEIN MOLA"/>
    <property type="match status" value="1"/>
</dbReference>
<evidence type="ECO:0000313" key="2">
    <source>
        <dbReference type="EMBL" id="ACX72402.1"/>
    </source>
</evidence>
<dbReference type="GeneID" id="8512876"/>
<dbReference type="PROSITE" id="PS50983">
    <property type="entry name" value="FE_B12_PBP"/>
    <property type="match status" value="1"/>
</dbReference>
<dbReference type="EMBL" id="CP001787">
    <property type="protein sequence ID" value="ACX72402.1"/>
    <property type="molecule type" value="Genomic_DNA"/>
</dbReference>
<reference evidence="2" key="1">
    <citation type="submission" date="2009-10" db="EMBL/GenBank/DDBJ databases">
        <title>Complete sequence of chromosome of Methanocaldococcus vulcanius M7.</title>
        <authorList>
            <consortium name="US DOE Joint Genome Institute"/>
            <person name="Lucas S."/>
            <person name="Copeland A."/>
            <person name="Lapidus A."/>
            <person name="Glavina del Rio T."/>
            <person name="Dalin E."/>
            <person name="Tice H."/>
            <person name="Bruce D."/>
            <person name="Goodwin L."/>
            <person name="Pitluck S."/>
            <person name="Lcollab F.I."/>
            <person name="Brettin T."/>
            <person name="Detter J.C."/>
            <person name="Han C."/>
            <person name="Tapia R."/>
            <person name="Kuske C.R."/>
            <person name="Schmutz J."/>
            <person name="Larimer F."/>
            <person name="Land M."/>
            <person name="Hauser L."/>
            <person name="Kyrpides N."/>
            <person name="Ovchinikova G."/>
            <person name="Sieprawska-Lupa M."/>
            <person name="Whitman W.B."/>
            <person name="Woyke T."/>
        </authorList>
    </citation>
    <scope>NUCLEOTIDE SEQUENCE [LARGE SCALE GENOMIC DNA]</scope>
    <source>
        <strain evidence="2">M7</strain>
    </source>
</reference>
<protein>
    <submittedName>
        <fullName evidence="2">Periplasmic binding protein</fullName>
    </submittedName>
</protein>
<dbReference type="OrthoDB" id="24039at2157"/>
<dbReference type="Proteomes" id="UP000002063">
    <property type="component" value="Chromosome"/>
</dbReference>
<gene>
    <name evidence="2" type="ordered locus">Metvu_0543</name>
</gene>
<dbReference type="SUPFAM" id="SSF53807">
    <property type="entry name" value="Helical backbone' metal receptor"/>
    <property type="match status" value="1"/>
</dbReference>
<dbReference type="Gene3D" id="3.40.50.1980">
    <property type="entry name" value="Nitrogenase molybdenum iron protein domain"/>
    <property type="match status" value="2"/>
</dbReference>
<dbReference type="RefSeq" id="WP_015732623.1">
    <property type="nucleotide sequence ID" value="NC_013407.1"/>
</dbReference>
<name>C9RFQ0_METVM</name>
<dbReference type="InterPro" id="IPR050902">
    <property type="entry name" value="ABC_Transporter_SBP"/>
</dbReference>
<keyword evidence="3" id="KW-1185">Reference proteome</keyword>
<dbReference type="PANTHER" id="PTHR30535">
    <property type="entry name" value="VITAMIN B12-BINDING PROTEIN"/>
    <property type="match status" value="1"/>
</dbReference>